<dbReference type="SUPFAM" id="SSF53474">
    <property type="entry name" value="alpha/beta-Hydrolases"/>
    <property type="match status" value="1"/>
</dbReference>
<dbReference type="Pfam" id="PF12695">
    <property type="entry name" value="Abhydrolase_5"/>
    <property type="match status" value="1"/>
</dbReference>
<evidence type="ECO:0000259" key="1">
    <source>
        <dbReference type="Pfam" id="PF12695"/>
    </source>
</evidence>
<comment type="caution">
    <text evidence="2">The sequence shown here is derived from an EMBL/GenBank/DDBJ whole genome shotgun (WGS) entry which is preliminary data.</text>
</comment>
<proteinExistence type="predicted"/>
<dbReference type="GO" id="GO:0016787">
    <property type="term" value="F:hydrolase activity"/>
    <property type="evidence" value="ECO:0007669"/>
    <property type="project" value="InterPro"/>
</dbReference>
<dbReference type="Proteomes" id="UP000050920">
    <property type="component" value="Unassembled WGS sequence"/>
</dbReference>
<keyword evidence="3" id="KW-1185">Reference proteome</keyword>
<dbReference type="InterPro" id="IPR029058">
    <property type="entry name" value="AB_hydrolase_fold"/>
</dbReference>
<dbReference type="AlphaFoldDB" id="A0A0R2NK21"/>
<reference evidence="2 3" key="1">
    <citation type="journal article" date="2015" name="Genome Announc.">
        <title>Expanding the biotechnology potential of lactobacilli through comparative genomics of 213 strains and associated genera.</title>
        <authorList>
            <person name="Sun Z."/>
            <person name="Harris H.M."/>
            <person name="McCann A."/>
            <person name="Guo C."/>
            <person name="Argimon S."/>
            <person name="Zhang W."/>
            <person name="Yang X."/>
            <person name="Jeffery I.B."/>
            <person name="Cooney J.C."/>
            <person name="Kagawa T.F."/>
            <person name="Liu W."/>
            <person name="Song Y."/>
            <person name="Salvetti E."/>
            <person name="Wrobel A."/>
            <person name="Rasinkangas P."/>
            <person name="Parkhill J."/>
            <person name="Rea M.C."/>
            <person name="O'Sullivan O."/>
            <person name="Ritari J."/>
            <person name="Douillard F.P."/>
            <person name="Paul Ross R."/>
            <person name="Yang R."/>
            <person name="Briner A.E."/>
            <person name="Felis G.E."/>
            <person name="de Vos W.M."/>
            <person name="Barrangou R."/>
            <person name="Klaenhammer T.R."/>
            <person name="Caufield P.W."/>
            <person name="Cui Y."/>
            <person name="Zhang H."/>
            <person name="O'Toole P.W."/>
        </authorList>
    </citation>
    <scope>NUCLEOTIDE SEQUENCE [LARGE SCALE GENOMIC DNA]</scope>
    <source>
        <strain evidence="2 3">DSM 21115</strain>
    </source>
</reference>
<dbReference type="RefSeq" id="WP_024623863.1">
    <property type="nucleotide sequence ID" value="NZ_AYGX02000140.1"/>
</dbReference>
<accession>A0A0R2NK21</accession>
<dbReference type="Gene3D" id="3.40.50.1820">
    <property type="entry name" value="alpha/beta hydrolase"/>
    <property type="match status" value="1"/>
</dbReference>
<dbReference type="InterPro" id="IPR029059">
    <property type="entry name" value="AB_hydrolase_5"/>
</dbReference>
<sequence>MKKWVKITSIIVVILVVLGLGGLAGVHHAIYQPSETAQQVAKKATTTTNKYTYYKGYGGKTSVIFYPGALVSPNSYSIWAENLAQHGYNVYVMHFPLALAVLAGNQANAVPRAARHNYVIGGHSLGGVMASRYAHDHQTAGLKGVFYLASYPDKKGDLSMTHLAGLSVTASRDGVLNWQHYRKNRRYLPKNTTFTSIKGGNHGGFGSYGHQKGDHQATISNAQQQTAISQRLEHWLVGLQ</sequence>
<name>A0A0R2NK21_9LACO</name>
<organism evidence="2 3">
    <name type="scientific">Lactiplantibacillus fabifermentans DSM 21115</name>
    <dbReference type="NCBI Taxonomy" id="1413187"/>
    <lineage>
        <taxon>Bacteria</taxon>
        <taxon>Bacillati</taxon>
        <taxon>Bacillota</taxon>
        <taxon>Bacilli</taxon>
        <taxon>Lactobacillales</taxon>
        <taxon>Lactobacillaceae</taxon>
        <taxon>Lactiplantibacillus</taxon>
    </lineage>
</organism>
<gene>
    <name evidence="2" type="ORF">DY78_GL001083</name>
</gene>
<feature type="domain" description="Alpha/beta hydrolase fold-5" evidence="1">
    <location>
        <begin position="62"/>
        <end position="225"/>
    </location>
</feature>
<evidence type="ECO:0000313" key="3">
    <source>
        <dbReference type="Proteomes" id="UP000050920"/>
    </source>
</evidence>
<protein>
    <recommendedName>
        <fullName evidence="1">Alpha/beta hydrolase fold-5 domain-containing protein</fullName>
    </recommendedName>
</protein>
<dbReference type="EMBL" id="AYGX02000140">
    <property type="protein sequence ID" value="KRO26111.1"/>
    <property type="molecule type" value="Genomic_DNA"/>
</dbReference>
<evidence type="ECO:0000313" key="2">
    <source>
        <dbReference type="EMBL" id="KRO26111.1"/>
    </source>
</evidence>